<dbReference type="Proteomes" id="UP000010473">
    <property type="component" value="Chromosome"/>
</dbReference>
<dbReference type="RefSeq" id="WP_015191734.1">
    <property type="nucleotide sequence ID" value="NC_019748.1"/>
</dbReference>
<reference evidence="3" key="1">
    <citation type="journal article" date="2013" name="Proc. Natl. Acad. Sci. U.S.A.">
        <title>Improving the coverage of the cyanobacterial phylum using diversity-driven genome sequencing.</title>
        <authorList>
            <person name="Shih P.M."/>
            <person name="Wu D."/>
            <person name="Latifi A."/>
            <person name="Axen S.D."/>
            <person name="Fewer D.P."/>
            <person name="Talla E."/>
            <person name="Calteau A."/>
            <person name="Cai F."/>
            <person name="Tandeau de Marsac N."/>
            <person name="Rippka R."/>
            <person name="Herdman M."/>
            <person name="Sivonen K."/>
            <person name="Coursin T."/>
            <person name="Laurent T."/>
            <person name="Goodwin L."/>
            <person name="Nolan M."/>
            <person name="Davenport K.W."/>
            <person name="Han C.S."/>
            <person name="Rubin E.M."/>
            <person name="Eisen J.A."/>
            <person name="Woyke T."/>
            <person name="Gugger M."/>
            <person name="Kerfeld C.A."/>
        </authorList>
    </citation>
    <scope>NUCLEOTIDE SEQUENCE [LARGE SCALE GENOMIC DNA]</scope>
    <source>
        <strain evidence="3">ATCC 29371 / PCC 7437</strain>
    </source>
</reference>
<dbReference type="STRING" id="111780.Sta7437_0452"/>
<evidence type="ECO:0000313" key="3">
    <source>
        <dbReference type="Proteomes" id="UP000010473"/>
    </source>
</evidence>
<feature type="domain" description="Mo-dependent nitrogenase C-terminal" evidence="1">
    <location>
        <begin position="16"/>
        <end position="97"/>
    </location>
</feature>
<keyword evidence="3" id="KW-1185">Reference proteome</keyword>
<evidence type="ECO:0000259" key="1">
    <source>
        <dbReference type="Pfam" id="PF06967"/>
    </source>
</evidence>
<sequence length="98" mass="11570">MSSLTEKNNYQLPNPLRFIQKQFDNLEIKSEQVARQIVRLIPAQCPFAREVRLFGRVMFRIPPLCKLNPLYEQLMTLRFRALCFLAEQCGEDITIYCT</sequence>
<dbReference type="InterPro" id="IPR009717">
    <property type="entry name" value="Mo-dep_Nase_C"/>
</dbReference>
<dbReference type="AlphaFoldDB" id="K9XPV0"/>
<evidence type="ECO:0000313" key="2">
    <source>
        <dbReference type="EMBL" id="AFZ34061.1"/>
    </source>
</evidence>
<proteinExistence type="predicted"/>
<dbReference type="EMBL" id="CP003653">
    <property type="protein sequence ID" value="AFZ34061.1"/>
    <property type="molecule type" value="Genomic_DNA"/>
</dbReference>
<dbReference type="PATRIC" id="fig|111780.3.peg.468"/>
<dbReference type="OrthoDB" id="516441at2"/>
<dbReference type="KEGG" id="scs:Sta7437_0452"/>
<accession>K9XPV0</accession>
<name>K9XPV0_STAC7</name>
<organism evidence="2 3">
    <name type="scientific">Stanieria cyanosphaera (strain ATCC 29371 / PCC 7437)</name>
    <dbReference type="NCBI Taxonomy" id="111780"/>
    <lineage>
        <taxon>Bacteria</taxon>
        <taxon>Bacillati</taxon>
        <taxon>Cyanobacteriota</taxon>
        <taxon>Cyanophyceae</taxon>
        <taxon>Pleurocapsales</taxon>
        <taxon>Dermocarpellaceae</taxon>
        <taxon>Stanieria</taxon>
    </lineage>
</organism>
<gene>
    <name evidence="2" type="ordered locus">Sta7437_0452</name>
</gene>
<dbReference type="Pfam" id="PF06967">
    <property type="entry name" value="Mo-nitro_C"/>
    <property type="match status" value="1"/>
</dbReference>
<protein>
    <submittedName>
        <fullName evidence="2">Mo-dependent nitrogenase family protein</fullName>
    </submittedName>
</protein>
<dbReference type="eggNOG" id="COG3793">
    <property type="taxonomic scope" value="Bacteria"/>
</dbReference>
<dbReference type="HOGENOM" id="CLU_156633_1_1_3"/>